<evidence type="ECO:0000313" key="1">
    <source>
        <dbReference type="EMBL" id="KAH3857180.1"/>
    </source>
</evidence>
<dbReference type="Proteomes" id="UP000828390">
    <property type="component" value="Unassembled WGS sequence"/>
</dbReference>
<proteinExistence type="predicted"/>
<name>A0A9D4LEP1_DREPO</name>
<protein>
    <submittedName>
        <fullName evidence="1">Uncharacterized protein</fullName>
    </submittedName>
</protein>
<reference evidence="1" key="1">
    <citation type="journal article" date="2019" name="bioRxiv">
        <title>The Genome of the Zebra Mussel, Dreissena polymorpha: A Resource for Invasive Species Research.</title>
        <authorList>
            <person name="McCartney M.A."/>
            <person name="Auch B."/>
            <person name="Kono T."/>
            <person name="Mallez S."/>
            <person name="Zhang Y."/>
            <person name="Obille A."/>
            <person name="Becker A."/>
            <person name="Abrahante J.E."/>
            <person name="Garbe J."/>
            <person name="Badalamenti J.P."/>
            <person name="Herman A."/>
            <person name="Mangelson H."/>
            <person name="Liachko I."/>
            <person name="Sullivan S."/>
            <person name="Sone E.D."/>
            <person name="Koren S."/>
            <person name="Silverstein K.A.T."/>
            <person name="Beckman K.B."/>
            <person name="Gohl D.M."/>
        </authorList>
    </citation>
    <scope>NUCLEOTIDE SEQUENCE</scope>
    <source>
        <strain evidence="1">Duluth1</strain>
        <tissue evidence="1">Whole animal</tissue>
    </source>
</reference>
<organism evidence="1 2">
    <name type="scientific">Dreissena polymorpha</name>
    <name type="common">Zebra mussel</name>
    <name type="synonym">Mytilus polymorpha</name>
    <dbReference type="NCBI Taxonomy" id="45954"/>
    <lineage>
        <taxon>Eukaryota</taxon>
        <taxon>Metazoa</taxon>
        <taxon>Spiralia</taxon>
        <taxon>Lophotrochozoa</taxon>
        <taxon>Mollusca</taxon>
        <taxon>Bivalvia</taxon>
        <taxon>Autobranchia</taxon>
        <taxon>Heteroconchia</taxon>
        <taxon>Euheterodonta</taxon>
        <taxon>Imparidentia</taxon>
        <taxon>Neoheterodontei</taxon>
        <taxon>Myida</taxon>
        <taxon>Dreissenoidea</taxon>
        <taxon>Dreissenidae</taxon>
        <taxon>Dreissena</taxon>
    </lineage>
</organism>
<gene>
    <name evidence="1" type="ORF">DPMN_099782</name>
</gene>
<sequence length="94" mass="10623">MPSQPMTIPHQEGGIINSQDSWYMTGTPSKFVTVHHTPTTTTAFQIMRAVSDVWRTFADQSPFSLRFILRPSFEPGQGLRRNDVEAEIVNKTLS</sequence>
<comment type="caution">
    <text evidence="1">The sequence shown here is derived from an EMBL/GenBank/DDBJ whole genome shotgun (WGS) entry which is preliminary data.</text>
</comment>
<accession>A0A9D4LEP1</accession>
<reference evidence="1" key="2">
    <citation type="submission" date="2020-11" db="EMBL/GenBank/DDBJ databases">
        <authorList>
            <person name="McCartney M.A."/>
            <person name="Auch B."/>
            <person name="Kono T."/>
            <person name="Mallez S."/>
            <person name="Becker A."/>
            <person name="Gohl D.M."/>
            <person name="Silverstein K.A.T."/>
            <person name="Koren S."/>
            <person name="Bechman K.B."/>
            <person name="Herman A."/>
            <person name="Abrahante J.E."/>
            <person name="Garbe J."/>
        </authorList>
    </citation>
    <scope>NUCLEOTIDE SEQUENCE</scope>
    <source>
        <strain evidence="1">Duluth1</strain>
        <tissue evidence="1">Whole animal</tissue>
    </source>
</reference>
<keyword evidence="2" id="KW-1185">Reference proteome</keyword>
<evidence type="ECO:0000313" key="2">
    <source>
        <dbReference type="Proteomes" id="UP000828390"/>
    </source>
</evidence>
<dbReference type="EMBL" id="JAIWYP010000003">
    <property type="protein sequence ID" value="KAH3857180.1"/>
    <property type="molecule type" value="Genomic_DNA"/>
</dbReference>
<dbReference type="AlphaFoldDB" id="A0A9D4LEP1"/>